<dbReference type="GO" id="GO:0032259">
    <property type="term" value="P:methylation"/>
    <property type="evidence" value="ECO:0007669"/>
    <property type="project" value="UniProtKB-KW"/>
</dbReference>
<name>A0A1N6ERP3_9FLAO</name>
<proteinExistence type="predicted"/>
<feature type="transmembrane region" description="Helical" evidence="5">
    <location>
        <begin position="90"/>
        <end position="110"/>
    </location>
</feature>
<evidence type="ECO:0000256" key="5">
    <source>
        <dbReference type="SAM" id="Phobius"/>
    </source>
</evidence>
<gene>
    <name evidence="6" type="ORF">SAMN05421769_0628</name>
</gene>
<dbReference type="Pfam" id="PF04191">
    <property type="entry name" value="PEMT"/>
    <property type="match status" value="1"/>
</dbReference>
<dbReference type="STRING" id="59733.SAMN05421769_0628"/>
<protein>
    <submittedName>
        <fullName evidence="6">Protein-S-isoprenylcysteine O-methyltransferase Ste14</fullName>
    </submittedName>
</protein>
<feature type="transmembrane region" description="Helical" evidence="5">
    <location>
        <begin position="7"/>
        <end position="32"/>
    </location>
</feature>
<evidence type="ECO:0000256" key="1">
    <source>
        <dbReference type="ARBA" id="ARBA00004127"/>
    </source>
</evidence>
<dbReference type="Gene3D" id="1.20.120.1630">
    <property type="match status" value="1"/>
</dbReference>
<keyword evidence="2 5" id="KW-0812">Transmembrane</keyword>
<accession>A0A1N6ERP3</accession>
<evidence type="ECO:0000256" key="2">
    <source>
        <dbReference type="ARBA" id="ARBA00022692"/>
    </source>
</evidence>
<keyword evidence="3 5" id="KW-1133">Transmembrane helix</keyword>
<comment type="subcellular location">
    <subcellularLocation>
        <location evidence="1">Endomembrane system</location>
        <topology evidence="1">Multi-pass membrane protein</topology>
    </subcellularLocation>
</comment>
<dbReference type="InterPro" id="IPR007318">
    <property type="entry name" value="Phopholipid_MeTrfase"/>
</dbReference>
<keyword evidence="6" id="KW-0489">Methyltransferase</keyword>
<reference evidence="7" key="1">
    <citation type="submission" date="2016-12" db="EMBL/GenBank/DDBJ databases">
        <authorList>
            <person name="Varghese N."/>
            <person name="Submissions S."/>
        </authorList>
    </citation>
    <scope>NUCLEOTIDE SEQUENCE [LARGE SCALE GENOMIC DNA]</scope>
    <source>
        <strain evidence="7">DSM 16779</strain>
    </source>
</reference>
<dbReference type="GO" id="GO:0012505">
    <property type="term" value="C:endomembrane system"/>
    <property type="evidence" value="ECO:0007669"/>
    <property type="project" value="UniProtKB-SubCell"/>
</dbReference>
<evidence type="ECO:0000313" key="7">
    <source>
        <dbReference type="Proteomes" id="UP000184782"/>
    </source>
</evidence>
<feature type="transmembrane region" description="Helical" evidence="5">
    <location>
        <begin position="139"/>
        <end position="165"/>
    </location>
</feature>
<sequence>MTDFIRVFIPLFFIIFFMTAFFGTSFIVSKRIGKNPNVLPKDDSAYGLIGRYFKYTLFLIFIYTVLLFIFPEDISSSFKINLPKESIFKYIGIALLILSLIWILIAQFQMKNSWRIGIDEDQKTELITTGLFNYSRNPIFLGILVSLIGLFFTLPTLVSLIFFLISHILIQTQIRLEEEFLLNQHDKTYLRYKAKVRRFL</sequence>
<dbReference type="EMBL" id="FSRQ01000001">
    <property type="protein sequence ID" value="SIN85678.1"/>
    <property type="molecule type" value="Genomic_DNA"/>
</dbReference>
<keyword evidence="7" id="KW-1185">Reference proteome</keyword>
<evidence type="ECO:0000313" key="6">
    <source>
        <dbReference type="EMBL" id="SIN85678.1"/>
    </source>
</evidence>
<dbReference type="PANTHER" id="PTHR12714:SF9">
    <property type="entry name" value="PROTEIN-S-ISOPRENYLCYSTEINE O-METHYLTRANSFERASE"/>
    <property type="match status" value="1"/>
</dbReference>
<evidence type="ECO:0000256" key="3">
    <source>
        <dbReference type="ARBA" id="ARBA00022989"/>
    </source>
</evidence>
<evidence type="ECO:0000256" key="4">
    <source>
        <dbReference type="ARBA" id="ARBA00023136"/>
    </source>
</evidence>
<organism evidence="6 7">
    <name type="scientific">Chryseobacterium scophthalmum</name>
    <dbReference type="NCBI Taxonomy" id="59733"/>
    <lineage>
        <taxon>Bacteria</taxon>
        <taxon>Pseudomonadati</taxon>
        <taxon>Bacteroidota</taxon>
        <taxon>Flavobacteriia</taxon>
        <taxon>Flavobacteriales</taxon>
        <taxon>Weeksellaceae</taxon>
        <taxon>Chryseobacterium group</taxon>
        <taxon>Chryseobacterium</taxon>
    </lineage>
</organism>
<keyword evidence="6" id="KW-0808">Transferase</keyword>
<feature type="transmembrane region" description="Helical" evidence="5">
    <location>
        <begin position="52"/>
        <end position="70"/>
    </location>
</feature>
<dbReference type="OrthoDB" id="9782395at2"/>
<dbReference type="RefSeq" id="WP_074228684.1">
    <property type="nucleotide sequence ID" value="NZ_FSRQ01000001.1"/>
</dbReference>
<keyword evidence="4 5" id="KW-0472">Membrane</keyword>
<dbReference type="Proteomes" id="UP000184782">
    <property type="component" value="Unassembled WGS sequence"/>
</dbReference>
<dbReference type="PANTHER" id="PTHR12714">
    <property type="entry name" value="PROTEIN-S ISOPRENYLCYSTEINE O-METHYLTRANSFERASE"/>
    <property type="match status" value="1"/>
</dbReference>
<dbReference type="AlphaFoldDB" id="A0A1N6ERP3"/>
<dbReference type="GO" id="GO:0008168">
    <property type="term" value="F:methyltransferase activity"/>
    <property type="evidence" value="ECO:0007669"/>
    <property type="project" value="UniProtKB-KW"/>
</dbReference>